<evidence type="ECO:0000256" key="3">
    <source>
        <dbReference type="ARBA" id="ARBA00023235"/>
    </source>
</evidence>
<keyword evidence="2 4" id="KW-0819">tRNA processing</keyword>
<dbReference type="Pfam" id="PF01416">
    <property type="entry name" value="PseudoU_synth_1"/>
    <property type="match status" value="2"/>
</dbReference>
<dbReference type="CDD" id="cd02570">
    <property type="entry name" value="PseudoU_synth_EcTruA"/>
    <property type="match status" value="1"/>
</dbReference>
<dbReference type="InterPro" id="IPR020095">
    <property type="entry name" value="PsdUridine_synth_TruA_C"/>
</dbReference>
<comment type="catalytic activity">
    <reaction evidence="4 7">
        <text>uridine(38/39/40) in tRNA = pseudouridine(38/39/40) in tRNA</text>
        <dbReference type="Rhea" id="RHEA:22376"/>
        <dbReference type="Rhea" id="RHEA-COMP:10085"/>
        <dbReference type="Rhea" id="RHEA-COMP:10087"/>
        <dbReference type="ChEBI" id="CHEBI:65314"/>
        <dbReference type="ChEBI" id="CHEBI:65315"/>
        <dbReference type="EC" id="5.4.99.12"/>
    </reaction>
</comment>
<dbReference type="PANTHER" id="PTHR11142:SF0">
    <property type="entry name" value="TRNA PSEUDOURIDINE SYNTHASE-LIKE 1"/>
    <property type="match status" value="1"/>
</dbReference>
<evidence type="ECO:0000259" key="8">
    <source>
        <dbReference type="Pfam" id="PF01416"/>
    </source>
</evidence>
<dbReference type="RefSeq" id="WP_084117618.1">
    <property type="nucleotide sequence ID" value="NZ_FWXH01000028.1"/>
</dbReference>
<comment type="subunit">
    <text evidence="4">Homodimer.</text>
</comment>
<dbReference type="InterPro" id="IPR020097">
    <property type="entry name" value="PsdUridine_synth_TruA_a/b_dom"/>
</dbReference>
<accession>A0A1W1XXQ2</accession>
<dbReference type="NCBIfam" id="TIGR00071">
    <property type="entry name" value="hisT_truA"/>
    <property type="match status" value="1"/>
</dbReference>
<dbReference type="AlphaFoldDB" id="A0A1W1XXQ2"/>
<dbReference type="STRING" id="1121291.SAMN02745134_03625"/>
<dbReference type="PIRSF" id="PIRSF001430">
    <property type="entry name" value="tRNA_psdUrid_synth"/>
    <property type="match status" value="1"/>
</dbReference>
<evidence type="ECO:0000256" key="1">
    <source>
        <dbReference type="ARBA" id="ARBA00009375"/>
    </source>
</evidence>
<feature type="binding site" evidence="4 6">
    <location>
        <position position="110"/>
    </location>
    <ligand>
        <name>substrate</name>
    </ligand>
</feature>
<sequence>MKNVKLIIEYDGTLYSGWQIQDNAITIQEVLENALNSITGEQIKVVGSSRTDSGVHARGYVCNFFTESKIPPDRFRDVINSKLPKDIVIIESEEVSLEFNSRFCSKGKTYSYTILNRMQRPAIGSNYVYHYRNSLNMEAIREAMSQFLGTHDFSAFKSTGGSAKTSIRTIKSFEVVKKDDYIIFYITGDGFLYNMVRIIMGTLIKVGRDKIDSCSIKDIILSKDRNMAGPCLPGTGLCLEKVYY</sequence>
<dbReference type="EC" id="5.4.99.12" evidence="4"/>
<evidence type="ECO:0000256" key="7">
    <source>
        <dbReference type="RuleBase" id="RU003792"/>
    </source>
</evidence>
<dbReference type="GO" id="GO:0160147">
    <property type="term" value="F:tRNA pseudouridine(38-40) synthase activity"/>
    <property type="evidence" value="ECO:0007669"/>
    <property type="project" value="UniProtKB-EC"/>
</dbReference>
<dbReference type="HAMAP" id="MF_00171">
    <property type="entry name" value="TruA"/>
    <property type="match status" value="1"/>
</dbReference>
<keyword evidence="10" id="KW-1185">Reference proteome</keyword>
<reference evidence="9 10" key="1">
    <citation type="submission" date="2017-04" db="EMBL/GenBank/DDBJ databases">
        <authorList>
            <person name="Afonso C.L."/>
            <person name="Miller P.J."/>
            <person name="Scott M.A."/>
            <person name="Spackman E."/>
            <person name="Goraichik I."/>
            <person name="Dimitrov K.M."/>
            <person name="Suarez D.L."/>
            <person name="Swayne D.E."/>
        </authorList>
    </citation>
    <scope>NUCLEOTIDE SEQUENCE [LARGE SCALE GENOMIC DNA]</scope>
    <source>
        <strain evidence="9 10">DSM 12555</strain>
    </source>
</reference>
<dbReference type="InterPro" id="IPR020094">
    <property type="entry name" value="TruA/RsuA/RluB/E/F_N"/>
</dbReference>
<keyword evidence="3 4" id="KW-0413">Isomerase</keyword>
<dbReference type="InterPro" id="IPR001406">
    <property type="entry name" value="PsdUridine_synth_TruA"/>
</dbReference>
<dbReference type="PANTHER" id="PTHR11142">
    <property type="entry name" value="PSEUDOURIDYLATE SYNTHASE"/>
    <property type="match status" value="1"/>
</dbReference>
<name>A0A1W1XXQ2_9CLOT</name>
<dbReference type="Gene3D" id="3.30.70.580">
    <property type="entry name" value="Pseudouridine synthase I, catalytic domain, N-terminal subdomain"/>
    <property type="match status" value="1"/>
</dbReference>
<comment type="function">
    <text evidence="4">Formation of pseudouridine at positions 38, 39 and 40 in the anticodon stem and loop of transfer RNAs.</text>
</comment>
<evidence type="ECO:0000313" key="9">
    <source>
        <dbReference type="EMBL" id="SMC28706.1"/>
    </source>
</evidence>
<dbReference type="SUPFAM" id="SSF55120">
    <property type="entry name" value="Pseudouridine synthase"/>
    <property type="match status" value="1"/>
</dbReference>
<evidence type="ECO:0000256" key="5">
    <source>
        <dbReference type="PIRSR" id="PIRSR001430-1"/>
    </source>
</evidence>
<dbReference type="InterPro" id="IPR020103">
    <property type="entry name" value="PsdUridine_synth_cat_dom_sf"/>
</dbReference>
<evidence type="ECO:0000256" key="6">
    <source>
        <dbReference type="PIRSR" id="PIRSR001430-2"/>
    </source>
</evidence>
<protein>
    <recommendedName>
        <fullName evidence="4">tRNA pseudouridine synthase A</fullName>
        <ecNumber evidence="4">5.4.99.12</ecNumber>
    </recommendedName>
    <alternativeName>
        <fullName evidence="4">tRNA pseudouridine(38-40) synthase</fullName>
    </alternativeName>
    <alternativeName>
        <fullName evidence="4">tRNA pseudouridylate synthase I</fullName>
    </alternativeName>
    <alternativeName>
        <fullName evidence="4">tRNA-uridine isomerase I</fullName>
    </alternativeName>
</protein>
<comment type="similarity">
    <text evidence="1 4 7">Belongs to the tRNA pseudouridine synthase TruA family.</text>
</comment>
<comment type="caution">
    <text evidence="4">Lacks conserved residue(s) required for the propagation of feature annotation.</text>
</comment>
<feature type="domain" description="Pseudouridine synthase I TruA alpha/beta" evidence="8">
    <location>
        <begin position="7"/>
        <end position="103"/>
    </location>
</feature>
<feature type="active site" description="Nucleophile" evidence="4 5">
    <location>
        <position position="52"/>
    </location>
</feature>
<gene>
    <name evidence="4" type="primary">truA</name>
    <name evidence="9" type="ORF">SAMN02745134_03625</name>
</gene>
<evidence type="ECO:0000313" key="10">
    <source>
        <dbReference type="Proteomes" id="UP000192468"/>
    </source>
</evidence>
<proteinExistence type="inferred from homology"/>
<dbReference type="Proteomes" id="UP000192468">
    <property type="component" value="Unassembled WGS sequence"/>
</dbReference>
<dbReference type="Gene3D" id="3.30.70.660">
    <property type="entry name" value="Pseudouridine synthase I, catalytic domain, C-terminal subdomain"/>
    <property type="match status" value="1"/>
</dbReference>
<dbReference type="GO" id="GO:0031119">
    <property type="term" value="P:tRNA pseudouridine synthesis"/>
    <property type="evidence" value="ECO:0007669"/>
    <property type="project" value="UniProtKB-UniRule"/>
</dbReference>
<dbReference type="GO" id="GO:0003723">
    <property type="term" value="F:RNA binding"/>
    <property type="evidence" value="ECO:0007669"/>
    <property type="project" value="InterPro"/>
</dbReference>
<dbReference type="FunFam" id="3.30.70.580:FF:000001">
    <property type="entry name" value="tRNA pseudouridine synthase A"/>
    <property type="match status" value="1"/>
</dbReference>
<organism evidence="9 10">
    <name type="scientific">Clostridium acidisoli DSM 12555</name>
    <dbReference type="NCBI Taxonomy" id="1121291"/>
    <lineage>
        <taxon>Bacteria</taxon>
        <taxon>Bacillati</taxon>
        <taxon>Bacillota</taxon>
        <taxon>Clostridia</taxon>
        <taxon>Eubacteriales</taxon>
        <taxon>Clostridiaceae</taxon>
        <taxon>Clostridium</taxon>
    </lineage>
</organism>
<dbReference type="EMBL" id="FWXH01000028">
    <property type="protein sequence ID" value="SMC28706.1"/>
    <property type="molecule type" value="Genomic_DNA"/>
</dbReference>
<evidence type="ECO:0000256" key="4">
    <source>
        <dbReference type="HAMAP-Rule" id="MF_00171"/>
    </source>
</evidence>
<feature type="domain" description="Pseudouridine synthase I TruA alpha/beta" evidence="8">
    <location>
        <begin position="143"/>
        <end position="244"/>
    </location>
</feature>
<dbReference type="OrthoDB" id="9811823at2"/>
<evidence type="ECO:0000256" key="2">
    <source>
        <dbReference type="ARBA" id="ARBA00022694"/>
    </source>
</evidence>